<name>A0A2T0ZEP1_9ACTN</name>
<proteinExistence type="predicted"/>
<dbReference type="SUPFAM" id="SSF52540">
    <property type="entry name" value="P-loop containing nucleoside triphosphate hydrolases"/>
    <property type="match status" value="1"/>
</dbReference>
<dbReference type="InterPro" id="IPR027417">
    <property type="entry name" value="P-loop_NTPase"/>
</dbReference>
<feature type="region of interest" description="Disordered" evidence="1">
    <location>
        <begin position="1"/>
        <end position="53"/>
    </location>
</feature>
<evidence type="ECO:0000313" key="2">
    <source>
        <dbReference type="EMBL" id="PRZ34813.1"/>
    </source>
</evidence>
<dbReference type="PANTHER" id="PTHR30121:SF6">
    <property type="entry name" value="SLR6007 PROTEIN"/>
    <property type="match status" value="1"/>
</dbReference>
<reference evidence="2 3" key="1">
    <citation type="submission" date="2018-03" db="EMBL/GenBank/DDBJ databases">
        <title>Genomic Encyclopedia of Archaeal and Bacterial Type Strains, Phase II (KMG-II): from individual species to whole genera.</title>
        <authorList>
            <person name="Goeker M."/>
        </authorList>
    </citation>
    <scope>NUCLEOTIDE SEQUENCE [LARGE SCALE GENOMIC DNA]</scope>
    <source>
        <strain evidence="2 3">DSM 100065</strain>
    </source>
</reference>
<accession>A0A2T0ZEP1</accession>
<evidence type="ECO:0000313" key="3">
    <source>
        <dbReference type="Proteomes" id="UP000237752"/>
    </source>
</evidence>
<dbReference type="Gene3D" id="3.40.50.300">
    <property type="entry name" value="P-loop containing nucleotide triphosphate hydrolases"/>
    <property type="match status" value="1"/>
</dbReference>
<dbReference type="OrthoDB" id="9804380at2"/>
<dbReference type="EMBL" id="PVUE01000023">
    <property type="protein sequence ID" value="PRZ34813.1"/>
    <property type="molecule type" value="Genomic_DNA"/>
</dbReference>
<dbReference type="PANTHER" id="PTHR30121">
    <property type="entry name" value="UNCHARACTERIZED PROTEIN YJGR-RELATED"/>
    <property type="match status" value="1"/>
</dbReference>
<protein>
    <submittedName>
        <fullName evidence="2">Uncharacterized protein</fullName>
    </submittedName>
</protein>
<comment type="caution">
    <text evidence="2">The sequence shown here is derived from an EMBL/GenBank/DDBJ whole genome shotgun (WGS) entry which is preliminary data.</text>
</comment>
<gene>
    <name evidence="2" type="ORF">CLV47_12345</name>
</gene>
<sequence>MSRRAGNAPVLDSPLLDPNDATSPSRRVELLRTLHPDRAADPPPASGWPKWLPRPGVGPRGRYAGRVPLPLRIPTHTESTRSLCGLYPWLAGAGLPQLGPLIGRDRFSRQRFCYDPWQLYAAGLLEDAGIIETGAIGSGKTSLSMSLLVRSLAFGHSFAVPADMKGEWVTLAEKVGGTVLRLGPGMFERLNALAMPAKPDGIAPEQWWMTVRTHWEELIASLVRTLLPGQRELAPFESTAIETALTTASRWDEVGGAIARLQPLSLGRLVDQLRDPDEHMADVIGMPVERLKEELRDIYLTLRRLTAGSLGGLVDDEREDNQIDVATPTVVDLSRVQASDASIALVMACTQSTIELAAAHRVARRFIVYDEAWRLMRFPALVGRINAGQRLSRKNGGSTVLITHRITDLELGGAESRGYAMDLLGDCSTRIVYRQRADAIDATARLLDLSDAQSQFLPQLQQGCALWQIRNEPYMIDHFVPKPSAEWDLVNSDAAMVADYHSLADVPSADLFAGV</sequence>
<keyword evidence="3" id="KW-1185">Reference proteome</keyword>
<organism evidence="2 3">
    <name type="scientific">Antricoccus suffuscus</name>
    <dbReference type="NCBI Taxonomy" id="1629062"/>
    <lineage>
        <taxon>Bacteria</taxon>
        <taxon>Bacillati</taxon>
        <taxon>Actinomycetota</taxon>
        <taxon>Actinomycetes</taxon>
        <taxon>Geodermatophilales</taxon>
        <taxon>Antricoccaceae</taxon>
        <taxon>Antricoccus</taxon>
    </lineage>
</organism>
<dbReference type="Proteomes" id="UP000237752">
    <property type="component" value="Unassembled WGS sequence"/>
</dbReference>
<dbReference type="RefSeq" id="WP_106350829.1">
    <property type="nucleotide sequence ID" value="NZ_PVUE01000023.1"/>
</dbReference>
<dbReference type="AlphaFoldDB" id="A0A2T0ZEP1"/>
<evidence type="ECO:0000256" key="1">
    <source>
        <dbReference type="SAM" id="MobiDB-lite"/>
    </source>
</evidence>
<dbReference type="InterPro" id="IPR051162">
    <property type="entry name" value="T4SS_component"/>
</dbReference>
<feature type="compositionally biased region" description="Basic and acidic residues" evidence="1">
    <location>
        <begin position="26"/>
        <end position="40"/>
    </location>
</feature>